<feature type="binding site" evidence="9">
    <location>
        <position position="133"/>
    </location>
    <ligand>
        <name>FMN</name>
        <dbReference type="ChEBI" id="CHEBI:58210"/>
    </ligand>
</feature>
<evidence type="ECO:0000256" key="1">
    <source>
        <dbReference type="ARBA" id="ARBA00001917"/>
    </source>
</evidence>
<dbReference type="InterPro" id="IPR013785">
    <property type="entry name" value="Aldolase_TIM"/>
</dbReference>
<dbReference type="InterPro" id="IPR018517">
    <property type="entry name" value="tRNA_hU_synthase_CS"/>
</dbReference>
<dbReference type="AlphaFoldDB" id="A0A4U8QB28"/>
<comment type="cofactor">
    <cofactor evidence="1 7 9">
        <name>FMN</name>
        <dbReference type="ChEBI" id="CHEBI:58210"/>
    </cofactor>
</comment>
<keyword evidence="3 7" id="KW-0288">FMN</keyword>
<keyword evidence="5" id="KW-0521">NADP</keyword>
<evidence type="ECO:0000259" key="10">
    <source>
        <dbReference type="Pfam" id="PF01207"/>
    </source>
</evidence>
<evidence type="ECO:0000256" key="4">
    <source>
        <dbReference type="ARBA" id="ARBA00022694"/>
    </source>
</evidence>
<evidence type="ECO:0000256" key="6">
    <source>
        <dbReference type="ARBA" id="ARBA00023002"/>
    </source>
</evidence>
<comment type="function">
    <text evidence="7">Catalyzes the synthesis of 5,6-dihydrouridine (D), a modified base found in the D-loop of most tRNAs, via the reduction of the C5-C6 double bond in target uridines.</text>
</comment>
<keyword evidence="2 7" id="KW-0285">Flavoprotein</keyword>
<sequence length="319" mass="37334">MRYYFAPMEGITGYIYRNAHHKFYPGVDKYFTPFLVPNQNRRFSYREMQDIMPEHNNQIHLVPQILTNQADAFIWTALELKQLGYDEVNLNLGCPSGTVVSKRKGSGFLAFRDELDQFLDKVCSELEMKISIKTRIGKDSPKEFYELIEIFNKYHLEELIIHPRIQKDYYKNTPNLEVFGDALAISGNPVCYNGDLFTVQDYENFVEQFPDIHMIMLGRGLLMNPGLLNGIETHTVLGKVSFRQFHDTIYHGYQETISGGKNVLFKMKELWFYMGRMFTNPDKYLKKIKKSEKLTDYEIAVSNLFREQDLIEHIPSISL</sequence>
<feature type="domain" description="DUS-like FMN-binding" evidence="10">
    <location>
        <begin position="5"/>
        <end position="254"/>
    </location>
</feature>
<evidence type="ECO:0000256" key="2">
    <source>
        <dbReference type="ARBA" id="ARBA00022630"/>
    </source>
</evidence>
<evidence type="ECO:0000313" key="12">
    <source>
        <dbReference type="Proteomes" id="UP000306509"/>
    </source>
</evidence>
<dbReference type="STRING" id="180332.GCA_000797495_00680"/>
<dbReference type="GO" id="GO:0017150">
    <property type="term" value="F:tRNA dihydrouridine synthase activity"/>
    <property type="evidence" value="ECO:0007669"/>
    <property type="project" value="InterPro"/>
</dbReference>
<keyword evidence="9" id="KW-0547">Nucleotide-binding</keyword>
<dbReference type="Gene3D" id="3.20.20.70">
    <property type="entry name" value="Aldolase class I"/>
    <property type="match status" value="1"/>
</dbReference>
<dbReference type="InterPro" id="IPR001269">
    <property type="entry name" value="DUS_fam"/>
</dbReference>
<dbReference type="InterPro" id="IPR035587">
    <property type="entry name" value="DUS-like_FMN-bd"/>
</dbReference>
<dbReference type="SUPFAM" id="SSF51395">
    <property type="entry name" value="FMN-linked oxidoreductases"/>
    <property type="match status" value="1"/>
</dbReference>
<feature type="active site" description="Proton donor" evidence="8">
    <location>
        <position position="94"/>
    </location>
</feature>
<dbReference type="CDD" id="cd02801">
    <property type="entry name" value="DUS_like_FMN"/>
    <property type="match status" value="1"/>
</dbReference>
<keyword evidence="12" id="KW-1185">Reference proteome</keyword>
<evidence type="ECO:0000256" key="9">
    <source>
        <dbReference type="PIRSR" id="PIRSR006621-2"/>
    </source>
</evidence>
<comment type="similarity">
    <text evidence="7">Belongs to the dus family.</text>
</comment>
<evidence type="ECO:0000256" key="8">
    <source>
        <dbReference type="PIRSR" id="PIRSR006621-1"/>
    </source>
</evidence>
<proteinExistence type="inferred from homology"/>
<keyword evidence="4 7" id="KW-0819">tRNA processing</keyword>
<evidence type="ECO:0000256" key="5">
    <source>
        <dbReference type="ARBA" id="ARBA00022857"/>
    </source>
</evidence>
<reference evidence="11 12" key="1">
    <citation type="journal article" date="2019" name="Anaerobe">
        <title>Detection of Robinsoniella peoriensis in multiple bone samples of a trauma patient.</title>
        <authorList>
            <person name="Schrottner P."/>
            <person name="Hartwich K."/>
            <person name="Bunk B."/>
            <person name="Schober I."/>
            <person name="Helbig S."/>
            <person name="Rudolph W.W."/>
            <person name="Gunzer F."/>
        </authorList>
    </citation>
    <scope>NUCLEOTIDE SEQUENCE [LARGE SCALE GENOMIC DNA]</scope>
    <source>
        <strain evidence="11 12">DSM 106044</strain>
    </source>
</reference>
<evidence type="ECO:0000256" key="7">
    <source>
        <dbReference type="PIRNR" id="PIRNR006621"/>
    </source>
</evidence>
<dbReference type="PIRSF" id="PIRSF006621">
    <property type="entry name" value="Dus"/>
    <property type="match status" value="1"/>
</dbReference>
<accession>A0A4U8QB28</accession>
<comment type="caution">
    <text evidence="11">The sequence shown here is derived from an EMBL/GenBank/DDBJ whole genome shotgun (WGS) entry which is preliminary data.</text>
</comment>
<protein>
    <recommendedName>
        <fullName evidence="7">tRNA-dihydrouridine synthase</fullName>
        <ecNumber evidence="7">1.3.1.-</ecNumber>
    </recommendedName>
</protein>
<dbReference type="RefSeq" id="WP_138002113.1">
    <property type="nucleotide sequence ID" value="NZ_JBHTNY010000021.1"/>
</dbReference>
<dbReference type="PANTHER" id="PTHR45846:SF1">
    <property type="entry name" value="TRNA-DIHYDROURIDINE(47) SYNTHASE [NAD(P)(+)]-LIKE"/>
    <property type="match status" value="1"/>
</dbReference>
<dbReference type="Proteomes" id="UP000306509">
    <property type="component" value="Unassembled WGS sequence"/>
</dbReference>
<dbReference type="Pfam" id="PF01207">
    <property type="entry name" value="Dus"/>
    <property type="match status" value="1"/>
</dbReference>
<dbReference type="EMBL" id="QGQD01000031">
    <property type="protein sequence ID" value="TLD01694.1"/>
    <property type="molecule type" value="Genomic_DNA"/>
</dbReference>
<dbReference type="PROSITE" id="PS01136">
    <property type="entry name" value="UPF0034"/>
    <property type="match status" value="1"/>
</dbReference>
<evidence type="ECO:0000256" key="3">
    <source>
        <dbReference type="ARBA" id="ARBA00022643"/>
    </source>
</evidence>
<gene>
    <name evidence="11" type="primary">dus_1</name>
    <name evidence="11" type="ORF">DSM106044_01399</name>
</gene>
<dbReference type="GO" id="GO:0003723">
    <property type="term" value="F:RNA binding"/>
    <property type="evidence" value="ECO:0007669"/>
    <property type="project" value="TreeGrafter"/>
</dbReference>
<dbReference type="GO" id="GO:0050660">
    <property type="term" value="F:flavin adenine dinucleotide binding"/>
    <property type="evidence" value="ECO:0007669"/>
    <property type="project" value="InterPro"/>
</dbReference>
<dbReference type="EC" id="1.3.1.-" evidence="7"/>
<organism evidence="11 12">
    <name type="scientific">Robinsoniella peoriensis</name>
    <dbReference type="NCBI Taxonomy" id="180332"/>
    <lineage>
        <taxon>Bacteria</taxon>
        <taxon>Bacillati</taxon>
        <taxon>Bacillota</taxon>
        <taxon>Clostridia</taxon>
        <taxon>Lachnospirales</taxon>
        <taxon>Lachnospiraceae</taxon>
        <taxon>Robinsoniella</taxon>
    </lineage>
</organism>
<feature type="binding site" evidence="9">
    <location>
        <position position="64"/>
    </location>
    <ligand>
        <name>FMN</name>
        <dbReference type="ChEBI" id="CHEBI:58210"/>
    </ligand>
</feature>
<feature type="binding site" evidence="9">
    <location>
        <begin position="218"/>
        <end position="219"/>
    </location>
    <ligand>
        <name>FMN</name>
        <dbReference type="ChEBI" id="CHEBI:58210"/>
    </ligand>
</feature>
<name>A0A4U8QB28_9FIRM</name>
<dbReference type="PANTHER" id="PTHR45846">
    <property type="entry name" value="TRNA-DIHYDROURIDINE(47) SYNTHASE [NAD(P)(+)]-LIKE"/>
    <property type="match status" value="1"/>
</dbReference>
<feature type="binding site" evidence="9">
    <location>
        <position position="162"/>
    </location>
    <ligand>
        <name>FMN</name>
        <dbReference type="ChEBI" id="CHEBI:58210"/>
    </ligand>
</feature>
<keyword evidence="6 7" id="KW-0560">Oxidoreductase</keyword>
<evidence type="ECO:0000313" key="11">
    <source>
        <dbReference type="EMBL" id="TLD01694.1"/>
    </source>
</evidence>